<dbReference type="EMBL" id="CAESAO010000028">
    <property type="protein sequence ID" value="CAB4339999.1"/>
    <property type="molecule type" value="Genomic_DNA"/>
</dbReference>
<evidence type="ECO:0000256" key="3">
    <source>
        <dbReference type="ARBA" id="ARBA00022840"/>
    </source>
</evidence>
<dbReference type="Gene3D" id="3.30.1360.40">
    <property type="match status" value="1"/>
</dbReference>
<evidence type="ECO:0000259" key="4">
    <source>
        <dbReference type="SMART" id="SM00796"/>
    </source>
</evidence>
<keyword evidence="2" id="KW-0378">Hydrolase</keyword>
<evidence type="ECO:0000313" key="5">
    <source>
        <dbReference type="EMBL" id="CAB4339999.1"/>
    </source>
</evidence>
<dbReference type="InterPro" id="IPR010016">
    <property type="entry name" value="PxpB"/>
</dbReference>
<protein>
    <submittedName>
        <fullName evidence="5">Unannotated protein</fullName>
    </submittedName>
</protein>
<dbReference type="InterPro" id="IPR029000">
    <property type="entry name" value="Cyclophilin-like_dom_sf"/>
</dbReference>
<sequence>MSADASCRPAGDRAVLIELKDNDAVQQLAAGLEPRRGSELEEIVPGHETLLLVWPSAAPAIGKVEELVAAAAVAAEATAPAGEIELTVSYDGPDLEQVAASCGFSPEEVVARHLACRYRVGFIGFSPGFAYLLGGDAALQPPRLAEPRTRVPAGALAIAGPYSAVYPRSSPGGWNLIGSCDEQIFDPTQNPPALLTAGTVVRLVAK</sequence>
<dbReference type="InterPro" id="IPR003833">
    <property type="entry name" value="CT_C_D"/>
</dbReference>
<dbReference type="SUPFAM" id="SSF160467">
    <property type="entry name" value="PH0987 N-terminal domain-like"/>
    <property type="match status" value="1"/>
</dbReference>
<dbReference type="Pfam" id="PF02682">
    <property type="entry name" value="CT_C_D"/>
    <property type="match status" value="1"/>
</dbReference>
<accession>A0A6J5ZGW0</accession>
<gene>
    <name evidence="5" type="ORF">UFOPK3522_00502</name>
</gene>
<proteinExistence type="predicted"/>
<evidence type="ECO:0000256" key="2">
    <source>
        <dbReference type="ARBA" id="ARBA00022801"/>
    </source>
</evidence>
<name>A0A6J5ZGW0_9ZZZZ</name>
<keyword evidence="1" id="KW-0547">Nucleotide-binding</keyword>
<organism evidence="5">
    <name type="scientific">freshwater metagenome</name>
    <dbReference type="NCBI Taxonomy" id="449393"/>
    <lineage>
        <taxon>unclassified sequences</taxon>
        <taxon>metagenomes</taxon>
        <taxon>ecological metagenomes</taxon>
    </lineage>
</organism>
<dbReference type="Gene3D" id="2.40.100.10">
    <property type="entry name" value="Cyclophilin-like"/>
    <property type="match status" value="1"/>
</dbReference>
<dbReference type="GO" id="GO:0016787">
    <property type="term" value="F:hydrolase activity"/>
    <property type="evidence" value="ECO:0007669"/>
    <property type="project" value="UniProtKB-KW"/>
</dbReference>
<dbReference type="SUPFAM" id="SSF50891">
    <property type="entry name" value="Cyclophilin-like"/>
    <property type="match status" value="1"/>
</dbReference>
<dbReference type="SMART" id="SM00796">
    <property type="entry name" value="AHS1"/>
    <property type="match status" value="1"/>
</dbReference>
<dbReference type="AlphaFoldDB" id="A0A6J5ZGW0"/>
<feature type="domain" description="Carboxyltransferase" evidence="4">
    <location>
        <begin position="5"/>
        <end position="195"/>
    </location>
</feature>
<dbReference type="PANTHER" id="PTHR34698">
    <property type="entry name" value="5-OXOPROLINASE SUBUNIT B"/>
    <property type="match status" value="1"/>
</dbReference>
<dbReference type="GO" id="GO:0005524">
    <property type="term" value="F:ATP binding"/>
    <property type="evidence" value="ECO:0007669"/>
    <property type="project" value="UniProtKB-KW"/>
</dbReference>
<reference evidence="5" key="1">
    <citation type="submission" date="2020-05" db="EMBL/GenBank/DDBJ databases">
        <authorList>
            <person name="Chiriac C."/>
            <person name="Salcher M."/>
            <person name="Ghai R."/>
            <person name="Kavagutti S V."/>
        </authorList>
    </citation>
    <scope>NUCLEOTIDE SEQUENCE</scope>
</reference>
<keyword evidence="3" id="KW-0067">ATP-binding</keyword>
<evidence type="ECO:0000256" key="1">
    <source>
        <dbReference type="ARBA" id="ARBA00022741"/>
    </source>
</evidence>
<dbReference type="PANTHER" id="PTHR34698:SF2">
    <property type="entry name" value="5-OXOPROLINASE SUBUNIT B"/>
    <property type="match status" value="1"/>
</dbReference>